<evidence type="ECO:0008006" key="4">
    <source>
        <dbReference type="Google" id="ProtNLM"/>
    </source>
</evidence>
<reference evidence="2" key="1">
    <citation type="journal article" date="2014" name="Nat. Commun.">
        <title>The rainbow trout genome provides novel insights into evolution after whole-genome duplication in vertebrates.</title>
        <authorList>
            <person name="Berthelot C."/>
            <person name="Brunet F."/>
            <person name="Chalopin D."/>
            <person name="Juanchich A."/>
            <person name="Bernard M."/>
            <person name="Noel B."/>
            <person name="Bento P."/>
            <person name="Da Silva C."/>
            <person name="Labadie K."/>
            <person name="Alberti A."/>
            <person name="Aury J.M."/>
            <person name="Louis A."/>
            <person name="Dehais P."/>
            <person name="Bardou P."/>
            <person name="Montfort J."/>
            <person name="Klopp C."/>
            <person name="Cabau C."/>
            <person name="Gaspin C."/>
            <person name="Thorgaard G.H."/>
            <person name="Boussaha M."/>
            <person name="Quillet E."/>
            <person name="Guyomard R."/>
            <person name="Galiana D."/>
            <person name="Bobe J."/>
            <person name="Volff J.N."/>
            <person name="Genet C."/>
            <person name="Wincker P."/>
            <person name="Jaillon O."/>
            <person name="Roest Crollius H."/>
            <person name="Guiguen Y."/>
        </authorList>
    </citation>
    <scope>NUCLEOTIDE SEQUENCE [LARGE SCALE GENOMIC DNA]</scope>
</reference>
<reference evidence="2" key="2">
    <citation type="submission" date="2014-03" db="EMBL/GenBank/DDBJ databases">
        <authorList>
            <person name="Genoscope - CEA"/>
        </authorList>
    </citation>
    <scope>NUCLEOTIDE SEQUENCE</scope>
</reference>
<feature type="transmembrane region" description="Helical" evidence="1">
    <location>
        <begin position="25"/>
        <end position="44"/>
    </location>
</feature>
<feature type="transmembrane region" description="Helical" evidence="1">
    <location>
        <begin position="51"/>
        <end position="72"/>
    </location>
</feature>
<protein>
    <recommendedName>
        <fullName evidence="4">Transmembrane protein 100</fullName>
    </recommendedName>
</protein>
<dbReference type="AlphaFoldDB" id="A0A060XMP7"/>
<feature type="transmembrane region" description="Helical" evidence="1">
    <location>
        <begin position="84"/>
        <end position="109"/>
    </location>
</feature>
<evidence type="ECO:0000256" key="1">
    <source>
        <dbReference type="SAM" id="Phobius"/>
    </source>
</evidence>
<keyword evidence="1" id="KW-0472">Membrane</keyword>
<proteinExistence type="predicted"/>
<dbReference type="PaxDb" id="8022-A0A060XMP7"/>
<sequence>METLDPSALPGATTAVTYDSKSEMVTLPGGVVSVAGITVITGGAELSCGSCMLAFGVWGTLIGLSVVALGIWDQSVQVGGQTSHLLGLGLVVLAISFGVVGSVVGFRFLTKGRREITREEREDGKVVLIGERGRSVKKTVTV</sequence>
<keyword evidence="1" id="KW-1133">Transmembrane helix</keyword>
<keyword evidence="1" id="KW-0812">Transmembrane</keyword>
<accession>A0A060XMP7</accession>
<evidence type="ECO:0000313" key="3">
    <source>
        <dbReference type="Proteomes" id="UP000193380"/>
    </source>
</evidence>
<dbReference type="Proteomes" id="UP000193380">
    <property type="component" value="Unassembled WGS sequence"/>
</dbReference>
<dbReference type="EMBL" id="FR905297">
    <property type="protein sequence ID" value="CDQ78165.1"/>
    <property type="molecule type" value="Genomic_DNA"/>
</dbReference>
<evidence type="ECO:0000313" key="2">
    <source>
        <dbReference type="EMBL" id="CDQ78165.1"/>
    </source>
</evidence>
<organism evidence="2 3">
    <name type="scientific">Oncorhynchus mykiss</name>
    <name type="common">Rainbow trout</name>
    <name type="synonym">Salmo gairdneri</name>
    <dbReference type="NCBI Taxonomy" id="8022"/>
    <lineage>
        <taxon>Eukaryota</taxon>
        <taxon>Metazoa</taxon>
        <taxon>Chordata</taxon>
        <taxon>Craniata</taxon>
        <taxon>Vertebrata</taxon>
        <taxon>Euteleostomi</taxon>
        <taxon>Actinopterygii</taxon>
        <taxon>Neopterygii</taxon>
        <taxon>Teleostei</taxon>
        <taxon>Protacanthopterygii</taxon>
        <taxon>Salmoniformes</taxon>
        <taxon>Salmonidae</taxon>
        <taxon>Salmoninae</taxon>
        <taxon>Oncorhynchus</taxon>
    </lineage>
</organism>
<name>A0A060XMP7_ONCMY</name>
<gene>
    <name evidence="2" type="ORF">GSONMT00029627001</name>
</gene>